<dbReference type="InterPro" id="IPR008207">
    <property type="entry name" value="Sig_transdc_His_kin_Hpt_dom"/>
</dbReference>
<feature type="domain" description="Histidine kinase" evidence="7">
    <location>
        <begin position="246"/>
        <end position="470"/>
    </location>
</feature>
<dbReference type="SUPFAM" id="SSF47384">
    <property type="entry name" value="Homodimeric domain of signal transducing histidine kinase"/>
    <property type="match status" value="1"/>
</dbReference>
<dbReference type="Gene3D" id="1.10.287.130">
    <property type="match status" value="1"/>
</dbReference>
<reference evidence="11" key="1">
    <citation type="submission" date="2017-02" db="EMBL/GenBank/DDBJ databases">
        <authorList>
            <person name="Varghese N."/>
            <person name="Submissions S."/>
        </authorList>
    </citation>
    <scope>NUCLEOTIDE SEQUENCE [LARGE SCALE GENOMIC DNA]</scope>
    <source>
        <strain evidence="11">ATCC 700200</strain>
    </source>
</reference>
<dbReference type="Gene3D" id="1.20.120.160">
    <property type="entry name" value="HPT domain"/>
    <property type="match status" value="1"/>
</dbReference>
<dbReference type="InterPro" id="IPR003661">
    <property type="entry name" value="HisK_dim/P_dom"/>
</dbReference>
<organism evidence="10 11">
    <name type="scientific">Prosthecobacter debontii</name>
    <dbReference type="NCBI Taxonomy" id="48467"/>
    <lineage>
        <taxon>Bacteria</taxon>
        <taxon>Pseudomonadati</taxon>
        <taxon>Verrucomicrobiota</taxon>
        <taxon>Verrucomicrobiia</taxon>
        <taxon>Verrucomicrobiales</taxon>
        <taxon>Verrucomicrobiaceae</taxon>
        <taxon>Prosthecobacter</taxon>
    </lineage>
</organism>
<dbReference type="AlphaFoldDB" id="A0A1T4WSG0"/>
<evidence type="ECO:0000313" key="11">
    <source>
        <dbReference type="Proteomes" id="UP000190774"/>
    </source>
</evidence>
<dbReference type="PROSITE" id="PS50109">
    <property type="entry name" value="HIS_KIN"/>
    <property type="match status" value="1"/>
</dbReference>
<dbReference type="Gene3D" id="3.40.50.2300">
    <property type="match status" value="1"/>
</dbReference>
<dbReference type="InterPro" id="IPR036890">
    <property type="entry name" value="HATPase_C_sf"/>
</dbReference>
<feature type="domain" description="Response regulatory" evidence="8">
    <location>
        <begin position="619"/>
        <end position="738"/>
    </location>
</feature>
<dbReference type="Proteomes" id="UP000190774">
    <property type="component" value="Unassembled WGS sequence"/>
</dbReference>
<keyword evidence="10" id="KW-0808">Transferase</keyword>
<dbReference type="SMART" id="SM00388">
    <property type="entry name" value="HisKA"/>
    <property type="match status" value="1"/>
</dbReference>
<dbReference type="PANTHER" id="PTHR45339">
    <property type="entry name" value="HYBRID SIGNAL TRANSDUCTION HISTIDINE KINASE J"/>
    <property type="match status" value="1"/>
</dbReference>
<dbReference type="SUPFAM" id="SSF52172">
    <property type="entry name" value="CheY-like"/>
    <property type="match status" value="2"/>
</dbReference>
<dbReference type="GO" id="GO:0000155">
    <property type="term" value="F:phosphorelay sensor kinase activity"/>
    <property type="evidence" value="ECO:0007669"/>
    <property type="project" value="InterPro"/>
</dbReference>
<evidence type="ECO:0000313" key="10">
    <source>
        <dbReference type="EMBL" id="SKA80276.1"/>
    </source>
</evidence>
<feature type="modified residue" description="Phosphohistidine" evidence="4">
    <location>
        <position position="813"/>
    </location>
</feature>
<dbReference type="CDD" id="cd17546">
    <property type="entry name" value="REC_hyHK_CKI1_RcsC-like"/>
    <property type="match status" value="1"/>
</dbReference>
<keyword evidence="10" id="KW-0418">Kinase</keyword>
<dbReference type="InterPro" id="IPR001789">
    <property type="entry name" value="Sig_transdc_resp-reg_receiver"/>
</dbReference>
<dbReference type="Pfam" id="PF00072">
    <property type="entry name" value="Response_reg"/>
    <property type="match status" value="1"/>
</dbReference>
<dbReference type="CDD" id="cd16922">
    <property type="entry name" value="HATPase_EvgS-ArcB-TorS-like"/>
    <property type="match status" value="1"/>
</dbReference>
<protein>
    <recommendedName>
        <fullName evidence="2">histidine kinase</fullName>
        <ecNumber evidence="2">2.7.13.3</ecNumber>
    </recommendedName>
</protein>
<dbReference type="Pfam" id="PF02518">
    <property type="entry name" value="HATPase_c"/>
    <property type="match status" value="1"/>
</dbReference>
<dbReference type="FunFam" id="3.30.565.10:FF:000010">
    <property type="entry name" value="Sensor histidine kinase RcsC"/>
    <property type="match status" value="1"/>
</dbReference>
<dbReference type="SMART" id="SM00387">
    <property type="entry name" value="HATPase_c"/>
    <property type="match status" value="1"/>
</dbReference>
<dbReference type="STRING" id="48467.SAMN02745166_00604"/>
<gene>
    <name evidence="10" type="ORF">SAMN02745166_00604</name>
</gene>
<dbReference type="PANTHER" id="PTHR45339:SF5">
    <property type="entry name" value="HISTIDINE KINASE"/>
    <property type="match status" value="1"/>
</dbReference>
<evidence type="ECO:0000256" key="4">
    <source>
        <dbReference type="PROSITE-ProRule" id="PRU00110"/>
    </source>
</evidence>
<sequence length="877" mass="97604">MVNIASVTYRVKSSSWWGMVLGVAIILILPMVLGGLLLVQSRLAEESYRWVQHTHKVLAKLDEIHGLIGEAESSQRAYLLTKSEHFETRFRELVAKIPDKGGEFSVLIQDNEAQVKRFDQMQKTLKERIAILDANAREISTLNDQDLNVRLEVGAKKSEQLNLELRELAIIEQKLLDERRVRFEAANKQFQNIAGWTVAGGFLLLSGVGFLLRKESRSRSLYEVRLADARDAALDAVKTTSAFVASVSHEIRTPMNGVLGTADLLLRDATLSAKQRDGIETIRGSGRALLNIINDILDLSKLQAGEMSFVNELYCPEDVVEEVINLFAAAAAKKRIELTPHISADVPQQVSGDRLRLRQVLANLVSNAVKFTESGGISVHVTRRREVEFDGKVCLRFDVSDTGPGIAKEVQFRLFQPFTQVDTKLARQHGGTGLGLAISRELVQRMNGAMGVESTLGHGATFWFTAIFGASDADSEVKRLEDRSIMVLENRPMTADALQAHAVAWGLRPYMYRSLAEIPKEGPNKMGEEFQALIIGSATSQDWLQPLRQLRSREWLRHVPVFLMTDQEELSEHALLREGIVGTLKYPFRPSELYNRLAGSHASSEVVELETKLDLPPSRIIVADDNPVNQRVLRNQLEYLGMEVVLCGHGRQALEAAQRDEGCLILMDCEMPEMDGFEATRAIRRWEKEESRPAIPIIAITAHVMSGDAEQCLESGMNAYLSKPMELEKLQVMLSQWLPTMTKAQSGGADELPNSKHQEPIIDEEQFATCLTGDLELDQDLIQMALKQVEETLEKMQTALQEGADAVWRHAAHRVRGSTGTLGFTAMAALFHEAEFDATSRDARERVLAGLRSAYTQLAAVLSERGLTANLEAAVQL</sequence>
<evidence type="ECO:0000256" key="1">
    <source>
        <dbReference type="ARBA" id="ARBA00000085"/>
    </source>
</evidence>
<accession>A0A1T4WSG0</accession>
<dbReference type="CDD" id="cd00082">
    <property type="entry name" value="HisKA"/>
    <property type="match status" value="1"/>
</dbReference>
<evidence type="ECO:0000256" key="3">
    <source>
        <dbReference type="ARBA" id="ARBA00022553"/>
    </source>
</evidence>
<dbReference type="PROSITE" id="PS50894">
    <property type="entry name" value="HPT"/>
    <property type="match status" value="1"/>
</dbReference>
<dbReference type="CDD" id="cd19410">
    <property type="entry name" value="HK9-like_sensor"/>
    <property type="match status" value="1"/>
</dbReference>
<keyword evidence="6" id="KW-1133">Transmembrane helix</keyword>
<dbReference type="SMART" id="SM00448">
    <property type="entry name" value="REC"/>
    <property type="match status" value="1"/>
</dbReference>
<keyword evidence="11" id="KW-1185">Reference proteome</keyword>
<name>A0A1T4WSG0_9BACT</name>
<evidence type="ECO:0000256" key="2">
    <source>
        <dbReference type="ARBA" id="ARBA00012438"/>
    </source>
</evidence>
<keyword evidence="6" id="KW-0812">Transmembrane</keyword>
<keyword evidence="3 5" id="KW-0597">Phosphoprotein</keyword>
<dbReference type="InterPro" id="IPR011006">
    <property type="entry name" value="CheY-like_superfamily"/>
</dbReference>
<dbReference type="EMBL" id="FUYE01000002">
    <property type="protein sequence ID" value="SKA80276.1"/>
    <property type="molecule type" value="Genomic_DNA"/>
</dbReference>
<proteinExistence type="predicted"/>
<dbReference type="SUPFAM" id="SSF47226">
    <property type="entry name" value="Histidine-containing phosphotransfer domain, HPT domain"/>
    <property type="match status" value="1"/>
</dbReference>
<dbReference type="InterPro" id="IPR007891">
    <property type="entry name" value="CHASE3"/>
</dbReference>
<dbReference type="EC" id="2.7.13.3" evidence="2"/>
<dbReference type="InterPro" id="IPR003594">
    <property type="entry name" value="HATPase_dom"/>
</dbReference>
<feature type="modified residue" description="4-aspartylphosphate" evidence="5">
    <location>
        <position position="668"/>
    </location>
</feature>
<comment type="catalytic activity">
    <reaction evidence="1">
        <text>ATP + protein L-histidine = ADP + protein N-phospho-L-histidine.</text>
        <dbReference type="EC" id="2.7.13.3"/>
    </reaction>
</comment>
<evidence type="ECO:0000259" key="7">
    <source>
        <dbReference type="PROSITE" id="PS50109"/>
    </source>
</evidence>
<keyword evidence="6" id="KW-0472">Membrane</keyword>
<dbReference type="GO" id="GO:0005524">
    <property type="term" value="F:ATP binding"/>
    <property type="evidence" value="ECO:0007669"/>
    <property type="project" value="UniProtKB-KW"/>
</dbReference>
<evidence type="ECO:0000259" key="9">
    <source>
        <dbReference type="PROSITE" id="PS50894"/>
    </source>
</evidence>
<dbReference type="Pfam" id="PF05227">
    <property type="entry name" value="CHASE3"/>
    <property type="match status" value="1"/>
</dbReference>
<feature type="transmembrane region" description="Helical" evidence="6">
    <location>
        <begin position="16"/>
        <end position="39"/>
    </location>
</feature>
<dbReference type="InterPro" id="IPR036641">
    <property type="entry name" value="HPT_dom_sf"/>
</dbReference>
<dbReference type="Pfam" id="PF01627">
    <property type="entry name" value="Hpt"/>
    <property type="match status" value="1"/>
</dbReference>
<dbReference type="Pfam" id="PF00512">
    <property type="entry name" value="HisKA"/>
    <property type="match status" value="1"/>
</dbReference>
<dbReference type="OrthoDB" id="193150at2"/>
<dbReference type="PROSITE" id="PS50110">
    <property type="entry name" value="RESPONSE_REGULATORY"/>
    <property type="match status" value="1"/>
</dbReference>
<feature type="transmembrane region" description="Helical" evidence="6">
    <location>
        <begin position="193"/>
        <end position="212"/>
    </location>
</feature>
<dbReference type="InterPro" id="IPR004358">
    <property type="entry name" value="Sig_transdc_His_kin-like_C"/>
</dbReference>
<evidence type="ECO:0000256" key="5">
    <source>
        <dbReference type="PROSITE-ProRule" id="PRU00169"/>
    </source>
</evidence>
<dbReference type="Gene3D" id="3.30.565.10">
    <property type="entry name" value="Histidine kinase-like ATPase, C-terminal domain"/>
    <property type="match status" value="1"/>
</dbReference>
<dbReference type="GO" id="GO:0005886">
    <property type="term" value="C:plasma membrane"/>
    <property type="evidence" value="ECO:0007669"/>
    <property type="project" value="UniProtKB-SubCell"/>
</dbReference>
<evidence type="ECO:0000259" key="8">
    <source>
        <dbReference type="PROSITE" id="PS50110"/>
    </source>
</evidence>
<dbReference type="SUPFAM" id="SSF55874">
    <property type="entry name" value="ATPase domain of HSP90 chaperone/DNA topoisomerase II/histidine kinase"/>
    <property type="match status" value="1"/>
</dbReference>
<dbReference type="InterPro" id="IPR036097">
    <property type="entry name" value="HisK_dim/P_sf"/>
</dbReference>
<dbReference type="PRINTS" id="PR00344">
    <property type="entry name" value="BCTRLSENSOR"/>
</dbReference>
<evidence type="ECO:0000256" key="6">
    <source>
        <dbReference type="SAM" id="Phobius"/>
    </source>
</evidence>
<dbReference type="InterPro" id="IPR005467">
    <property type="entry name" value="His_kinase_dom"/>
</dbReference>
<feature type="domain" description="HPt" evidence="9">
    <location>
        <begin position="774"/>
        <end position="865"/>
    </location>
</feature>